<proteinExistence type="predicted"/>
<protein>
    <submittedName>
        <fullName evidence="1">Uncharacterized protein</fullName>
    </submittedName>
</protein>
<evidence type="ECO:0000313" key="1">
    <source>
        <dbReference type="EMBL" id="RXR18893.1"/>
    </source>
</evidence>
<organism evidence="1 2">
    <name type="scientific">Flavobacterium stagni</name>
    <dbReference type="NCBI Taxonomy" id="2506421"/>
    <lineage>
        <taxon>Bacteria</taxon>
        <taxon>Pseudomonadati</taxon>
        <taxon>Bacteroidota</taxon>
        <taxon>Flavobacteriia</taxon>
        <taxon>Flavobacteriales</taxon>
        <taxon>Flavobacteriaceae</taxon>
        <taxon>Flavobacterium</taxon>
    </lineage>
</organism>
<name>A0A4Q1K1L8_9FLAO</name>
<dbReference type="AlphaFoldDB" id="A0A4Q1K1L8"/>
<dbReference type="RefSeq" id="WP_129462503.1">
    <property type="nucleotide sequence ID" value="NZ_SBKN01000012.1"/>
</dbReference>
<reference evidence="2" key="1">
    <citation type="submission" date="2019-01" db="EMBL/GenBank/DDBJ databases">
        <title>Cytophagaceae bacterium strain CAR-16.</title>
        <authorList>
            <person name="Chen W.-M."/>
        </authorList>
    </citation>
    <scope>NUCLEOTIDE SEQUENCE [LARGE SCALE GENOMIC DNA]</scope>
    <source>
        <strain evidence="2">WWJ-16</strain>
    </source>
</reference>
<gene>
    <name evidence="1" type="ORF">EQG61_13625</name>
</gene>
<dbReference type="Proteomes" id="UP000289857">
    <property type="component" value="Unassembled WGS sequence"/>
</dbReference>
<evidence type="ECO:0000313" key="2">
    <source>
        <dbReference type="Proteomes" id="UP000289857"/>
    </source>
</evidence>
<comment type="caution">
    <text evidence="1">The sequence shown here is derived from an EMBL/GenBank/DDBJ whole genome shotgun (WGS) entry which is preliminary data.</text>
</comment>
<sequence>MSGVIYIENQIIFWSLKDEILCRIPLNKILAIGELTFESLSDDYFMIFILEDGSTKQISFYADNFEQLKNIIAEKFKFEFRTQLANSIKWKSALMYPLEFSGIEIFPNANSFTVSDELLEKIRPASNSR</sequence>
<keyword evidence="2" id="KW-1185">Reference proteome</keyword>
<accession>A0A4Q1K1L8</accession>
<dbReference type="EMBL" id="SBKN01000012">
    <property type="protein sequence ID" value="RXR18893.1"/>
    <property type="molecule type" value="Genomic_DNA"/>
</dbReference>